<dbReference type="Gene3D" id="2.10.10.20">
    <property type="entry name" value="Carbohydrate-binding module superfamily 5/12"/>
    <property type="match status" value="1"/>
</dbReference>
<evidence type="ECO:0000313" key="2">
    <source>
        <dbReference type="Proteomes" id="UP000183417"/>
    </source>
</evidence>
<dbReference type="AlphaFoldDB" id="A0A1H3TFW6"/>
<accession>A0A1H3TFW6</accession>
<dbReference type="EMBL" id="FNPE01000028">
    <property type="protein sequence ID" value="SDZ49134.1"/>
    <property type="molecule type" value="Genomic_DNA"/>
</dbReference>
<evidence type="ECO:0000313" key="1">
    <source>
        <dbReference type="EMBL" id="SDZ49134.1"/>
    </source>
</evidence>
<organism evidence="1 2">
    <name type="scientific">Delftia lacustris</name>
    <dbReference type="NCBI Taxonomy" id="558537"/>
    <lineage>
        <taxon>Bacteria</taxon>
        <taxon>Pseudomonadati</taxon>
        <taxon>Pseudomonadota</taxon>
        <taxon>Betaproteobacteria</taxon>
        <taxon>Burkholderiales</taxon>
        <taxon>Comamonadaceae</taxon>
        <taxon>Delftia</taxon>
    </lineage>
</organism>
<proteinExistence type="predicted"/>
<dbReference type="RefSeq" id="WP_074923535.1">
    <property type="nucleotide sequence ID" value="NZ_CP141274.1"/>
</dbReference>
<protein>
    <submittedName>
        <fullName evidence="1">Uncharacterized protein</fullName>
    </submittedName>
</protein>
<sequence length="312" mass="34578">MNILMPINIIDSMIGAGTNIPAVDTSMGEVAWVASGSYVVGDLRVYAGGVYSCVKAHAASLTSKPPSEDKINWLFKEPNNRMAPFDEYVYTAAKKAGEIKYVLTPGFFTGWAMYGAEADVIDVIFRDYSGGEILKTRTQEMWEQAFGEWEYLFGNLQRTTKITQSDWPLRPAGELEIVLKRNNPEVIAELGYLAVGQWQKMLLPKSSMGGTEYGAEVTPKSYGYMRYNPEDGTYTRRKGRVAKLITASVVIDADEAPRVERLLEKIIDIPVAIEADSLPRYGHISTVGFVTGSVRSEGWGYSRVNIKVEGNV</sequence>
<dbReference type="Proteomes" id="UP000183417">
    <property type="component" value="Unassembled WGS sequence"/>
</dbReference>
<dbReference type="GeneID" id="94693394"/>
<reference evidence="1 2" key="1">
    <citation type="submission" date="2016-10" db="EMBL/GenBank/DDBJ databases">
        <authorList>
            <person name="de Groot N.N."/>
        </authorList>
    </citation>
    <scope>NUCLEOTIDE SEQUENCE [LARGE SCALE GENOMIC DNA]</scope>
    <source>
        <strain evidence="1 2">LMG 24775</strain>
    </source>
</reference>
<name>A0A1H3TFW6_9BURK</name>
<gene>
    <name evidence="1" type="ORF">SAMN05421547_12846</name>
</gene>